<dbReference type="HOGENOM" id="CLU_540900_0_0_1"/>
<dbReference type="AlphaFoldDB" id="A0A0C3DR02"/>
<keyword evidence="1" id="KW-0472">Membrane</keyword>
<dbReference type="InParanoid" id="A0A0C3DR02"/>
<evidence type="ECO:0000313" key="3">
    <source>
        <dbReference type="Proteomes" id="UP000054321"/>
    </source>
</evidence>
<dbReference type="STRING" id="913774.A0A0C3DR02"/>
<evidence type="ECO:0000313" key="2">
    <source>
        <dbReference type="EMBL" id="KIN04483.1"/>
    </source>
</evidence>
<name>A0A0C3DR02_OIDMZ</name>
<dbReference type="EMBL" id="KN832872">
    <property type="protein sequence ID" value="KIN04483.1"/>
    <property type="molecule type" value="Genomic_DNA"/>
</dbReference>
<keyword evidence="3" id="KW-1185">Reference proteome</keyword>
<sequence length="504" mass="57160">MLFLQQLTVFLATIVGLIGKACRHLFYIACTDCALTAAMIITIFRACFQVILRLSRLPVWIVHFVTSLVTSLLKCSPALLMAAFPTPARMQAYPVPDTLDNTLRQVAGVRHGTANLMEFLIAKKYPTAPLKFCIWYRDFSARTVSNEYGFPIWTPAEQLDAEGIFSPGSEEHQVLLHVLEHRMKISPWEARSQPTASVLSSSCQDESYAVTDHAFKTYGLSNPVHRWSGNPHAKELQVVIATFFADGGSLKLAMLENSKISALLIALQITSHHTVFQAIYEECYTFTNQKFRMFRYDSTLAAVMERRRTRSARNFTLFNGIAAFLLNIPLVLYHASQPVLCIPALVQFACVVAVLYISKKLSGPVIGSCQRNLRSWEAFLPTNEYINRRKKASLFVGIARKESLTSHPWSPEIITRVFLWESLCLALGEILENTFEDFFALLFNDDVVRALHDYLHKNFAKEVWIEKPSICRYHDIVLYSAAVYSFLLTSPFTAFFMCWRSTLA</sequence>
<feature type="transmembrane region" description="Helical" evidence="1">
    <location>
        <begin position="476"/>
        <end position="497"/>
    </location>
</feature>
<accession>A0A0C3DR02</accession>
<gene>
    <name evidence="2" type="ORF">OIDMADRAFT_25135</name>
</gene>
<feature type="transmembrane region" description="Helical" evidence="1">
    <location>
        <begin position="314"/>
        <end position="333"/>
    </location>
</feature>
<evidence type="ECO:0000256" key="1">
    <source>
        <dbReference type="SAM" id="Phobius"/>
    </source>
</evidence>
<reference evidence="3" key="2">
    <citation type="submission" date="2015-01" db="EMBL/GenBank/DDBJ databases">
        <title>Evolutionary Origins and Diversification of the Mycorrhizal Mutualists.</title>
        <authorList>
            <consortium name="DOE Joint Genome Institute"/>
            <consortium name="Mycorrhizal Genomics Consortium"/>
            <person name="Kohler A."/>
            <person name="Kuo A."/>
            <person name="Nagy L.G."/>
            <person name="Floudas D."/>
            <person name="Copeland A."/>
            <person name="Barry K.W."/>
            <person name="Cichocki N."/>
            <person name="Veneault-Fourrey C."/>
            <person name="LaButti K."/>
            <person name="Lindquist E.A."/>
            <person name="Lipzen A."/>
            <person name="Lundell T."/>
            <person name="Morin E."/>
            <person name="Murat C."/>
            <person name="Riley R."/>
            <person name="Ohm R."/>
            <person name="Sun H."/>
            <person name="Tunlid A."/>
            <person name="Henrissat B."/>
            <person name="Grigoriev I.V."/>
            <person name="Hibbett D.S."/>
            <person name="Martin F."/>
        </authorList>
    </citation>
    <scope>NUCLEOTIDE SEQUENCE [LARGE SCALE GENOMIC DNA]</scope>
    <source>
        <strain evidence="3">Zn</strain>
    </source>
</reference>
<feature type="transmembrane region" description="Helical" evidence="1">
    <location>
        <begin position="339"/>
        <end position="357"/>
    </location>
</feature>
<proteinExistence type="predicted"/>
<keyword evidence="1" id="KW-0812">Transmembrane</keyword>
<reference evidence="2 3" key="1">
    <citation type="submission" date="2014-04" db="EMBL/GenBank/DDBJ databases">
        <authorList>
            <consortium name="DOE Joint Genome Institute"/>
            <person name="Kuo A."/>
            <person name="Martino E."/>
            <person name="Perotto S."/>
            <person name="Kohler A."/>
            <person name="Nagy L.G."/>
            <person name="Floudas D."/>
            <person name="Copeland A."/>
            <person name="Barry K.W."/>
            <person name="Cichocki N."/>
            <person name="Veneault-Fourrey C."/>
            <person name="LaButti K."/>
            <person name="Lindquist E.A."/>
            <person name="Lipzen A."/>
            <person name="Lundell T."/>
            <person name="Morin E."/>
            <person name="Murat C."/>
            <person name="Sun H."/>
            <person name="Tunlid A."/>
            <person name="Henrissat B."/>
            <person name="Grigoriev I.V."/>
            <person name="Hibbett D.S."/>
            <person name="Martin F."/>
            <person name="Nordberg H.P."/>
            <person name="Cantor M.N."/>
            <person name="Hua S.X."/>
        </authorList>
    </citation>
    <scope>NUCLEOTIDE SEQUENCE [LARGE SCALE GENOMIC DNA]</scope>
    <source>
        <strain evidence="2 3">Zn</strain>
    </source>
</reference>
<organism evidence="2 3">
    <name type="scientific">Oidiodendron maius (strain Zn)</name>
    <dbReference type="NCBI Taxonomy" id="913774"/>
    <lineage>
        <taxon>Eukaryota</taxon>
        <taxon>Fungi</taxon>
        <taxon>Dikarya</taxon>
        <taxon>Ascomycota</taxon>
        <taxon>Pezizomycotina</taxon>
        <taxon>Leotiomycetes</taxon>
        <taxon>Leotiomycetes incertae sedis</taxon>
        <taxon>Myxotrichaceae</taxon>
        <taxon>Oidiodendron</taxon>
    </lineage>
</organism>
<feature type="transmembrane region" description="Helical" evidence="1">
    <location>
        <begin position="26"/>
        <end position="48"/>
    </location>
</feature>
<dbReference type="Proteomes" id="UP000054321">
    <property type="component" value="Unassembled WGS sequence"/>
</dbReference>
<keyword evidence="1" id="KW-1133">Transmembrane helix</keyword>
<protein>
    <submittedName>
        <fullName evidence="2">Uncharacterized protein</fullName>
    </submittedName>
</protein>